<accession>A0AA86TEV1</accession>
<dbReference type="AlphaFoldDB" id="A0AA86TEV1"/>
<evidence type="ECO:0000313" key="2">
    <source>
        <dbReference type="EMBL" id="CAL6077955.1"/>
    </source>
</evidence>
<name>A0AA86TEV1_9EUKA</name>
<reference evidence="2 3" key="2">
    <citation type="submission" date="2024-07" db="EMBL/GenBank/DDBJ databases">
        <authorList>
            <person name="Akdeniz Z."/>
        </authorList>
    </citation>
    <scope>NUCLEOTIDE SEQUENCE [LARGE SCALE GENOMIC DNA]</scope>
</reference>
<dbReference type="EMBL" id="CAXDID020000331">
    <property type="protein sequence ID" value="CAL6077955.1"/>
    <property type="molecule type" value="Genomic_DNA"/>
</dbReference>
<evidence type="ECO:0000313" key="3">
    <source>
        <dbReference type="Proteomes" id="UP001642409"/>
    </source>
</evidence>
<sequence>MYVSDLNREVITLSNKYGFEIQQVRISFAVCYITAVTGVQMLNSNYIQNLKYSSYSRFSQIYVNLSSKYRKKLQFKDLRNLLLSTSHCAQAAHIQQIPHSKMT</sequence>
<dbReference type="Proteomes" id="UP001642409">
    <property type="component" value="Unassembled WGS sequence"/>
</dbReference>
<evidence type="ECO:0000313" key="1">
    <source>
        <dbReference type="EMBL" id="CAI9915446.1"/>
    </source>
</evidence>
<gene>
    <name evidence="1" type="ORF">HINF_LOCUS3091</name>
    <name evidence="2" type="ORF">HINF_LOCUS58672</name>
</gene>
<dbReference type="EMBL" id="CATOUU010000074">
    <property type="protein sequence ID" value="CAI9915446.1"/>
    <property type="molecule type" value="Genomic_DNA"/>
</dbReference>
<organism evidence="1">
    <name type="scientific">Hexamita inflata</name>
    <dbReference type="NCBI Taxonomy" id="28002"/>
    <lineage>
        <taxon>Eukaryota</taxon>
        <taxon>Metamonada</taxon>
        <taxon>Diplomonadida</taxon>
        <taxon>Hexamitidae</taxon>
        <taxon>Hexamitinae</taxon>
        <taxon>Hexamita</taxon>
    </lineage>
</organism>
<keyword evidence="3" id="KW-1185">Reference proteome</keyword>
<protein>
    <submittedName>
        <fullName evidence="2">Hypothetical_protein</fullName>
    </submittedName>
</protein>
<comment type="caution">
    <text evidence="1">The sequence shown here is derived from an EMBL/GenBank/DDBJ whole genome shotgun (WGS) entry which is preliminary data.</text>
</comment>
<reference evidence="1" key="1">
    <citation type="submission" date="2023-06" db="EMBL/GenBank/DDBJ databases">
        <authorList>
            <person name="Kurt Z."/>
        </authorList>
    </citation>
    <scope>NUCLEOTIDE SEQUENCE</scope>
</reference>
<proteinExistence type="predicted"/>